<sequence>MAITSVPGLKASIVVDSKDLQEYDDDEDEAAEPNNVTKYVEAISNATFEIRLCISPPFPHSTHDIQVYVYLDSNLRPSQPIYDVNVVNTEVLDRTPFATFNFRYRSRAALKVLCIIPRSPSPVSLEDKSVDELSIEEMRELLKRQRERDATARSIKQEPKRVCTQSSPKLFKDDELSIVEERPRKSHRTLN</sequence>
<dbReference type="EMBL" id="KV748808">
    <property type="protein sequence ID" value="OCL12945.1"/>
    <property type="molecule type" value="Genomic_DNA"/>
</dbReference>
<dbReference type="OrthoDB" id="3364132at2759"/>
<feature type="domain" description="DUF7918" evidence="2">
    <location>
        <begin position="8"/>
        <end position="74"/>
    </location>
</feature>
<dbReference type="AlphaFoldDB" id="A0A8E2F9V4"/>
<feature type="region of interest" description="Disordered" evidence="1">
    <location>
        <begin position="145"/>
        <end position="169"/>
    </location>
</feature>
<evidence type="ECO:0000313" key="3">
    <source>
        <dbReference type="EMBL" id="OCL12945.1"/>
    </source>
</evidence>
<name>A0A8E2F9V4_9PEZI</name>
<gene>
    <name evidence="3" type="ORF">AOQ84DRAFT_385758</name>
</gene>
<keyword evidence="4" id="KW-1185">Reference proteome</keyword>
<dbReference type="PANTHER" id="PTHR36223:SF1">
    <property type="entry name" value="TRANSCRIPTION ELONGATION FACTOR EAF N-TERMINAL DOMAIN-CONTAINING PROTEIN"/>
    <property type="match status" value="1"/>
</dbReference>
<evidence type="ECO:0000259" key="2">
    <source>
        <dbReference type="Pfam" id="PF25534"/>
    </source>
</evidence>
<feature type="domain" description="DUF7918" evidence="2">
    <location>
        <begin position="84"/>
        <end position="119"/>
    </location>
</feature>
<evidence type="ECO:0000313" key="4">
    <source>
        <dbReference type="Proteomes" id="UP000250140"/>
    </source>
</evidence>
<evidence type="ECO:0000256" key="1">
    <source>
        <dbReference type="SAM" id="MobiDB-lite"/>
    </source>
</evidence>
<dbReference type="Pfam" id="PF25534">
    <property type="entry name" value="DUF7918"/>
    <property type="match status" value="2"/>
</dbReference>
<organism evidence="3 4">
    <name type="scientific">Glonium stellatum</name>
    <dbReference type="NCBI Taxonomy" id="574774"/>
    <lineage>
        <taxon>Eukaryota</taxon>
        <taxon>Fungi</taxon>
        <taxon>Dikarya</taxon>
        <taxon>Ascomycota</taxon>
        <taxon>Pezizomycotina</taxon>
        <taxon>Dothideomycetes</taxon>
        <taxon>Pleosporomycetidae</taxon>
        <taxon>Gloniales</taxon>
        <taxon>Gloniaceae</taxon>
        <taxon>Glonium</taxon>
    </lineage>
</organism>
<proteinExistence type="predicted"/>
<reference evidence="3 4" key="1">
    <citation type="journal article" date="2016" name="Nat. Commun.">
        <title>Ectomycorrhizal ecology is imprinted in the genome of the dominant symbiotic fungus Cenococcum geophilum.</title>
        <authorList>
            <consortium name="DOE Joint Genome Institute"/>
            <person name="Peter M."/>
            <person name="Kohler A."/>
            <person name="Ohm R.A."/>
            <person name="Kuo A."/>
            <person name="Krutzmann J."/>
            <person name="Morin E."/>
            <person name="Arend M."/>
            <person name="Barry K.W."/>
            <person name="Binder M."/>
            <person name="Choi C."/>
            <person name="Clum A."/>
            <person name="Copeland A."/>
            <person name="Grisel N."/>
            <person name="Haridas S."/>
            <person name="Kipfer T."/>
            <person name="LaButti K."/>
            <person name="Lindquist E."/>
            <person name="Lipzen A."/>
            <person name="Maire R."/>
            <person name="Meier B."/>
            <person name="Mihaltcheva S."/>
            <person name="Molinier V."/>
            <person name="Murat C."/>
            <person name="Poggeler S."/>
            <person name="Quandt C.A."/>
            <person name="Sperisen C."/>
            <person name="Tritt A."/>
            <person name="Tisserant E."/>
            <person name="Crous P.W."/>
            <person name="Henrissat B."/>
            <person name="Nehls U."/>
            <person name="Egli S."/>
            <person name="Spatafora J.W."/>
            <person name="Grigoriev I.V."/>
            <person name="Martin F.M."/>
        </authorList>
    </citation>
    <scope>NUCLEOTIDE SEQUENCE [LARGE SCALE GENOMIC DNA]</scope>
    <source>
        <strain evidence="3 4">CBS 207.34</strain>
    </source>
</reference>
<feature type="compositionally biased region" description="Basic and acidic residues" evidence="1">
    <location>
        <begin position="145"/>
        <end position="161"/>
    </location>
</feature>
<accession>A0A8E2F9V4</accession>
<dbReference type="InterPro" id="IPR057678">
    <property type="entry name" value="DUF7918"/>
</dbReference>
<protein>
    <recommendedName>
        <fullName evidence="2">DUF7918 domain-containing protein</fullName>
    </recommendedName>
</protein>
<dbReference type="PANTHER" id="PTHR36223">
    <property type="entry name" value="BETA-LACTAMASE-TYPE TRANSPEPTIDASE FOLD DOMAIN CONTAINING PROTEIN"/>
    <property type="match status" value="1"/>
</dbReference>
<dbReference type="Proteomes" id="UP000250140">
    <property type="component" value="Unassembled WGS sequence"/>
</dbReference>